<dbReference type="InterPro" id="IPR011583">
    <property type="entry name" value="Chitinase_II/V-like_cat"/>
</dbReference>
<evidence type="ECO:0000256" key="6">
    <source>
        <dbReference type="ARBA" id="ARBA00022801"/>
    </source>
</evidence>
<keyword evidence="6" id="KW-0378">Hydrolase</keyword>
<keyword evidence="11" id="KW-0624">Polysaccharide degradation</keyword>
<evidence type="ECO:0000256" key="4">
    <source>
        <dbReference type="ARBA" id="ARBA00022669"/>
    </source>
</evidence>
<dbReference type="GO" id="GO:0008843">
    <property type="term" value="F:endochitinase activity"/>
    <property type="evidence" value="ECO:0007669"/>
    <property type="project" value="UniProtKB-EC"/>
</dbReference>
<feature type="compositionally biased region" description="Basic and acidic residues" evidence="12">
    <location>
        <begin position="530"/>
        <end position="541"/>
    </location>
</feature>
<keyword evidence="7" id="KW-0146">Chitin degradation</keyword>
<feature type="compositionally biased region" description="Low complexity" evidence="12">
    <location>
        <begin position="481"/>
        <end position="520"/>
    </location>
</feature>
<keyword evidence="10" id="KW-0326">Glycosidase</keyword>
<dbReference type="GO" id="GO:0006032">
    <property type="term" value="P:chitin catabolic process"/>
    <property type="evidence" value="ECO:0007669"/>
    <property type="project" value="UniProtKB-KW"/>
</dbReference>
<dbReference type="FunFam" id="3.10.50.10:FF:000004">
    <property type="entry name" value="Chitinase 5"/>
    <property type="match status" value="1"/>
</dbReference>
<evidence type="ECO:0000256" key="1">
    <source>
        <dbReference type="ARBA" id="ARBA00000822"/>
    </source>
</evidence>
<feature type="chain" id="PRO_5043467496" description="chitinase" evidence="13">
    <location>
        <begin position="27"/>
        <end position="783"/>
    </location>
</feature>
<dbReference type="EMBL" id="OB660404">
    <property type="protein sequence ID" value="CAD7224594.1"/>
    <property type="molecule type" value="Genomic_DNA"/>
</dbReference>
<evidence type="ECO:0000256" key="10">
    <source>
        <dbReference type="ARBA" id="ARBA00023295"/>
    </source>
</evidence>
<dbReference type="GO" id="GO:0008061">
    <property type="term" value="F:chitin binding"/>
    <property type="evidence" value="ECO:0007669"/>
    <property type="project" value="UniProtKB-KW"/>
</dbReference>
<name>A0A7R8W487_9CRUS</name>
<dbReference type="InterPro" id="IPR029070">
    <property type="entry name" value="Chitinase_insertion_sf"/>
</dbReference>
<evidence type="ECO:0000256" key="9">
    <source>
        <dbReference type="ARBA" id="ARBA00023277"/>
    </source>
</evidence>
<organism evidence="15">
    <name type="scientific">Cyprideis torosa</name>
    <dbReference type="NCBI Taxonomy" id="163714"/>
    <lineage>
        <taxon>Eukaryota</taxon>
        <taxon>Metazoa</taxon>
        <taxon>Ecdysozoa</taxon>
        <taxon>Arthropoda</taxon>
        <taxon>Crustacea</taxon>
        <taxon>Oligostraca</taxon>
        <taxon>Ostracoda</taxon>
        <taxon>Podocopa</taxon>
        <taxon>Podocopida</taxon>
        <taxon>Cytherocopina</taxon>
        <taxon>Cytheroidea</taxon>
        <taxon>Cytherideidae</taxon>
        <taxon>Cyprideis</taxon>
    </lineage>
</organism>
<accession>A0A7R8W487</accession>
<evidence type="ECO:0000256" key="7">
    <source>
        <dbReference type="ARBA" id="ARBA00023024"/>
    </source>
</evidence>
<feature type="signal peptide" evidence="13">
    <location>
        <begin position="1"/>
        <end position="26"/>
    </location>
</feature>
<dbReference type="PANTHER" id="PTHR11177">
    <property type="entry name" value="CHITINASE"/>
    <property type="match status" value="1"/>
</dbReference>
<feature type="region of interest" description="Disordered" evidence="12">
    <location>
        <begin position="477"/>
        <end position="577"/>
    </location>
</feature>
<dbReference type="AlphaFoldDB" id="A0A7R8W487"/>
<dbReference type="InterPro" id="IPR017853">
    <property type="entry name" value="GH"/>
</dbReference>
<proteinExistence type="inferred from homology"/>
<evidence type="ECO:0000256" key="2">
    <source>
        <dbReference type="ARBA" id="ARBA00009121"/>
    </source>
</evidence>
<dbReference type="SMART" id="SM00636">
    <property type="entry name" value="Glyco_18"/>
    <property type="match status" value="1"/>
</dbReference>
<dbReference type="InterPro" id="IPR050314">
    <property type="entry name" value="Glycosyl_Hydrlase_18"/>
</dbReference>
<comment type="catalytic activity">
    <reaction evidence="1">
        <text>Random endo-hydrolysis of N-acetyl-beta-D-glucosaminide (1-&gt;4)-beta-linkages in chitin and chitodextrins.</text>
        <dbReference type="EC" id="3.2.1.14"/>
    </reaction>
</comment>
<evidence type="ECO:0000256" key="8">
    <source>
        <dbReference type="ARBA" id="ARBA00023157"/>
    </source>
</evidence>
<dbReference type="GO" id="GO:0000272">
    <property type="term" value="P:polysaccharide catabolic process"/>
    <property type="evidence" value="ECO:0007669"/>
    <property type="project" value="UniProtKB-KW"/>
</dbReference>
<reference evidence="15" key="1">
    <citation type="submission" date="2020-11" db="EMBL/GenBank/DDBJ databases">
        <authorList>
            <person name="Tran Van P."/>
        </authorList>
    </citation>
    <scope>NUCLEOTIDE SEQUENCE</scope>
</reference>
<dbReference type="PROSITE" id="PS01095">
    <property type="entry name" value="GH18_1"/>
    <property type="match status" value="1"/>
</dbReference>
<dbReference type="Gene3D" id="3.20.20.80">
    <property type="entry name" value="Glycosidases"/>
    <property type="match status" value="1"/>
</dbReference>
<dbReference type="Pfam" id="PF00704">
    <property type="entry name" value="Glyco_hydro_18"/>
    <property type="match status" value="1"/>
</dbReference>
<dbReference type="OrthoDB" id="73875at2759"/>
<feature type="domain" description="GH18" evidence="14">
    <location>
        <begin position="52"/>
        <end position="438"/>
    </location>
</feature>
<keyword evidence="4" id="KW-0147">Chitin-binding</keyword>
<keyword evidence="9" id="KW-0119">Carbohydrate metabolism</keyword>
<dbReference type="FunFam" id="3.20.20.80:FF:000144">
    <property type="entry name" value="Chitinase"/>
    <property type="match status" value="1"/>
</dbReference>
<keyword evidence="5 13" id="KW-0732">Signal</keyword>
<dbReference type="GO" id="GO:0005576">
    <property type="term" value="C:extracellular region"/>
    <property type="evidence" value="ECO:0007669"/>
    <property type="project" value="TreeGrafter"/>
</dbReference>
<sequence>MMAVLRLCPGFVAILLASSLLVSTSGHAIVANGKGGGAAPGDLYATSARPLGRRVCYYATWAYGRPGDGHYTHEDIPGDLCTHVIYSFIGVSNVTWGVMVLDPEYDLGEESGFKAFVSLKAKFPTTKFMVAVGGWGEGGKKYSQMTSVPERRHTFVNSVADFLEEYGFDGLDLDWEYPGAADRGGNYMVDKDNYLSWVLELRAAFDSRNKDWELTAAVPVAKFRLDEGYHVAELCQALSAVHCMTYDLRGNWVGFADVHSQLHRRPIDQWSYELLNVEDGLGLWEQYGCPRDKLVVGVPFYGRTYTLGNKDNNDLKAPIVKWVGGGEPGPFTQARGSLAYYEICDEMVNVGGWTARYDDIGLVPFTHKSNACTPDDTGDLTWVGYEDADSIAIKMNWIKEKGYAGAMTWSVEMDDFRNKCGFGFNPLLTAMYQGMKDYVVPESPPITSTTTVVKTIHAAAGSIQSYDGPCLLQSPWWQPETTTTSASTSTTSSTSASTEGGNGENTTSTSTTTSKPPSTGVPDCSSGEEYYPHVECPKEGTLETSAQVDSNPDGIVEDQTGNQNGGGTLDSLNNGNIVRRSVRSAEAPEEAENELEHEVNARAIDSLGGGNIVRSADLPQEYDLSKRFDTLSGVTLGWQKRNFDSIGRSSMGFAGKRNFDSIGRSSMGFAGKRNFDPIGRSSMGFAGKRNFDSIGRSSMGFAGKRNFDPIGRSSMGFAGKRNFDSIGRSSMGFAGKRNFDSIGRSSMGFAGKRNFDAIGRNNMGFSKRNFDQISRSSMGFSRK</sequence>
<protein>
    <recommendedName>
        <fullName evidence="3">chitinase</fullName>
        <ecNumber evidence="3">3.2.1.14</ecNumber>
    </recommendedName>
</protein>
<evidence type="ECO:0000313" key="15">
    <source>
        <dbReference type="EMBL" id="CAD7224594.1"/>
    </source>
</evidence>
<evidence type="ECO:0000256" key="3">
    <source>
        <dbReference type="ARBA" id="ARBA00012729"/>
    </source>
</evidence>
<keyword evidence="8" id="KW-1015">Disulfide bond</keyword>
<dbReference type="InterPro" id="IPR001223">
    <property type="entry name" value="Glyco_hydro18_cat"/>
</dbReference>
<dbReference type="PROSITE" id="PS51910">
    <property type="entry name" value="GH18_2"/>
    <property type="match status" value="1"/>
</dbReference>
<gene>
    <name evidence="15" type="ORF">CTOB1V02_LOCUS2551</name>
</gene>
<evidence type="ECO:0000256" key="11">
    <source>
        <dbReference type="ARBA" id="ARBA00023326"/>
    </source>
</evidence>
<evidence type="ECO:0000256" key="12">
    <source>
        <dbReference type="SAM" id="MobiDB-lite"/>
    </source>
</evidence>
<dbReference type="SUPFAM" id="SSF54556">
    <property type="entry name" value="Chitinase insertion domain"/>
    <property type="match status" value="1"/>
</dbReference>
<dbReference type="SUPFAM" id="SSF51445">
    <property type="entry name" value="(Trans)glycosidases"/>
    <property type="match status" value="1"/>
</dbReference>
<dbReference type="Gene3D" id="3.10.50.10">
    <property type="match status" value="1"/>
</dbReference>
<evidence type="ECO:0000259" key="14">
    <source>
        <dbReference type="PROSITE" id="PS51910"/>
    </source>
</evidence>
<evidence type="ECO:0000256" key="5">
    <source>
        <dbReference type="ARBA" id="ARBA00022729"/>
    </source>
</evidence>
<dbReference type="InterPro" id="IPR001579">
    <property type="entry name" value="Glyco_hydro_18_chit_AS"/>
</dbReference>
<comment type="similarity">
    <text evidence="2">Belongs to the glycosyl hydrolase 18 family. Chitinase class II subfamily.</text>
</comment>
<evidence type="ECO:0000256" key="13">
    <source>
        <dbReference type="SAM" id="SignalP"/>
    </source>
</evidence>
<dbReference type="PANTHER" id="PTHR11177:SF144">
    <property type="entry name" value="CHITINASE 5"/>
    <property type="match status" value="1"/>
</dbReference>
<dbReference type="EC" id="3.2.1.14" evidence="3"/>